<sequence length="120" mass="13660">MLRHLLLCILIALPTAASASDLTHGEIEDELVGRQIAWWEMEGWRHGHLFLLPNGAAEMTVERPQAQHDVGRWWLRGDHVCTRWGEARSGLEKCYRIRRGEDGVFVTTGGNVFEIRELGV</sequence>
<protein>
    <recommendedName>
        <fullName evidence="4">Protease inhibitor Inh</fullName>
    </recommendedName>
</protein>
<evidence type="ECO:0000313" key="3">
    <source>
        <dbReference type="Proteomes" id="UP001559025"/>
    </source>
</evidence>
<gene>
    <name evidence="2" type="ORF">V1479_03250</name>
</gene>
<keyword evidence="3" id="KW-1185">Reference proteome</keyword>
<accession>A0ABV3WP19</accession>
<dbReference type="RefSeq" id="WP_368801647.1">
    <property type="nucleotide sequence ID" value="NZ_JAZHFV010000001.1"/>
</dbReference>
<evidence type="ECO:0000313" key="2">
    <source>
        <dbReference type="EMBL" id="MEX4006305.1"/>
    </source>
</evidence>
<feature type="signal peptide" evidence="1">
    <location>
        <begin position="1"/>
        <end position="19"/>
    </location>
</feature>
<organism evidence="2 3">
    <name type="scientific">Neoaquamicrobium sediminum</name>
    <dbReference type="NCBI Taxonomy" id="1849104"/>
    <lineage>
        <taxon>Bacteria</taxon>
        <taxon>Pseudomonadati</taxon>
        <taxon>Pseudomonadota</taxon>
        <taxon>Alphaproteobacteria</taxon>
        <taxon>Hyphomicrobiales</taxon>
        <taxon>Phyllobacteriaceae</taxon>
        <taxon>Neoaquamicrobium</taxon>
    </lineage>
</organism>
<reference evidence="2 3" key="1">
    <citation type="submission" date="2024-01" db="EMBL/GenBank/DDBJ databases">
        <title>New evidence supports the origin of RcGTA from prophage.</title>
        <authorList>
            <person name="Xu Y."/>
            <person name="Liu B."/>
            <person name="Chen F."/>
        </authorList>
    </citation>
    <scope>NUCLEOTIDE SEQUENCE [LARGE SCALE GENOMIC DNA]</scope>
    <source>
        <strain evidence="2 3">CBW1107-2</strain>
    </source>
</reference>
<proteinExistence type="predicted"/>
<evidence type="ECO:0000256" key="1">
    <source>
        <dbReference type="SAM" id="SignalP"/>
    </source>
</evidence>
<feature type="chain" id="PRO_5045650885" description="Protease inhibitor Inh" evidence="1">
    <location>
        <begin position="20"/>
        <end position="120"/>
    </location>
</feature>
<dbReference type="Proteomes" id="UP001559025">
    <property type="component" value="Unassembled WGS sequence"/>
</dbReference>
<dbReference type="EMBL" id="JAZHFV010000001">
    <property type="protein sequence ID" value="MEX4006305.1"/>
    <property type="molecule type" value="Genomic_DNA"/>
</dbReference>
<keyword evidence="1" id="KW-0732">Signal</keyword>
<comment type="caution">
    <text evidence="2">The sequence shown here is derived from an EMBL/GenBank/DDBJ whole genome shotgun (WGS) entry which is preliminary data.</text>
</comment>
<name>A0ABV3WP19_9HYPH</name>
<evidence type="ECO:0008006" key="4">
    <source>
        <dbReference type="Google" id="ProtNLM"/>
    </source>
</evidence>